<dbReference type="Proteomes" id="UP001501697">
    <property type="component" value="Unassembled WGS sequence"/>
</dbReference>
<dbReference type="EMBL" id="BAAAYU010000005">
    <property type="protein sequence ID" value="GAA3635138.1"/>
    <property type="molecule type" value="Genomic_DNA"/>
</dbReference>
<gene>
    <name evidence="1" type="ORF">GCM10022200_18000</name>
</gene>
<protein>
    <recommendedName>
        <fullName evidence="3">Transposase</fullName>
    </recommendedName>
</protein>
<proteinExistence type="predicted"/>
<sequence length="67" mass="6887">MAGSATLTTVPSRKATNDATDAIATTRRCCAVMVWAMLRNLLAVHGERAAADGCSARPGLAARANVT</sequence>
<name>A0ABP7AM98_9MICO</name>
<reference evidence="2" key="1">
    <citation type="journal article" date="2019" name="Int. J. Syst. Evol. Microbiol.">
        <title>The Global Catalogue of Microorganisms (GCM) 10K type strain sequencing project: providing services to taxonomists for standard genome sequencing and annotation.</title>
        <authorList>
            <consortium name="The Broad Institute Genomics Platform"/>
            <consortium name="The Broad Institute Genome Sequencing Center for Infectious Disease"/>
            <person name="Wu L."/>
            <person name="Ma J."/>
        </authorList>
    </citation>
    <scope>NUCLEOTIDE SEQUENCE [LARGE SCALE GENOMIC DNA]</scope>
    <source>
        <strain evidence="2">JCM 16544</strain>
    </source>
</reference>
<keyword evidence="2" id="KW-1185">Reference proteome</keyword>
<evidence type="ECO:0008006" key="3">
    <source>
        <dbReference type="Google" id="ProtNLM"/>
    </source>
</evidence>
<accession>A0ABP7AM98</accession>
<evidence type="ECO:0000313" key="2">
    <source>
        <dbReference type="Proteomes" id="UP001501697"/>
    </source>
</evidence>
<organism evidence="1 2">
    <name type="scientific">Microbacterium awajiense</name>
    <dbReference type="NCBI Taxonomy" id="415214"/>
    <lineage>
        <taxon>Bacteria</taxon>
        <taxon>Bacillati</taxon>
        <taxon>Actinomycetota</taxon>
        <taxon>Actinomycetes</taxon>
        <taxon>Micrococcales</taxon>
        <taxon>Microbacteriaceae</taxon>
        <taxon>Microbacterium</taxon>
    </lineage>
</organism>
<comment type="caution">
    <text evidence="1">The sequence shown here is derived from an EMBL/GenBank/DDBJ whole genome shotgun (WGS) entry which is preliminary data.</text>
</comment>
<evidence type="ECO:0000313" key="1">
    <source>
        <dbReference type="EMBL" id="GAA3635138.1"/>
    </source>
</evidence>